<dbReference type="OrthoDB" id="1732437at2759"/>
<evidence type="ECO:0000313" key="1">
    <source>
        <dbReference type="EMBL" id="VFQ97009.1"/>
    </source>
</evidence>
<dbReference type="Proteomes" id="UP000595140">
    <property type="component" value="Unassembled WGS sequence"/>
</dbReference>
<dbReference type="PANTHER" id="PTHR33116">
    <property type="entry name" value="REVERSE TRANSCRIPTASE ZINC-BINDING DOMAIN-CONTAINING PROTEIN-RELATED-RELATED"/>
    <property type="match status" value="1"/>
</dbReference>
<gene>
    <name evidence="1" type="ORF">CCAM_LOCUS38785</name>
</gene>
<sequence length="760" mass="87237">MGDFNDLCSVREKKGGCPHPISLISGFNQALEDCGLFDLGMIGYPFTWERGRGSHNWVEERLDRVVVSRAWRYLFTQACVFNNFMRTSDHAALHLCLDRAIRVHKVRRFRFENAWMRDTGFKDVLTEAWRDSNGEPFSDRLAACGKRLMRWGGNKFQHFGKRRKELEKLIGGIRGKRDDQSLLDLNRAEKELACLRDQEDLYWRQRAKQHWLNSGDANTRVFHQYASHRKRKNFIHGLKGSDGVWHAGNSLKALITKYFKDIFTSKGVADSLFFDSIVPRVVAKMLANRLKPILQQIISESQSAFLPGRLISDNILLAAEMGHFLRRKRTGLTGWVGLKTRSVKATLEEAVVVKRCLSEYERLSEQVVNFRKSSICFSRNTPTPTRDFLSQFFDVEQASDFGKYLGLPPFMGRNKANVFSYIHDKIRVRMSGWSKKLLSKVGKEILLKTVAQAMPQFAMSVFLLPSQLCQSIEKLMNSFWWGGKGQNSKGIHWMSWTRMAVPTNFGGLGFKQVRAFNVAMLGKQGWRFLTRPEALVSRVFKAMYFPTSSFLEARLGANPSSFWRSILESQSLLLEGIRRRVGNGRDTLIWGSPWLNDSQQPCILTERPPFTPNLPVKFLIESGSGHWKEEVVREWFLPVDVQRILALPLGTISDDNWYWEGPSQGAYSVKEGYQRSVGEFTVCPGFSKWRQLWRVSVAPKLKVCVWRALRDILPTISSLNSKGFHCLNFVQSSWGFGRSGKHAIRRFGRGRCPRLSPRCV</sequence>
<dbReference type="SUPFAM" id="SSF56219">
    <property type="entry name" value="DNase I-like"/>
    <property type="match status" value="1"/>
</dbReference>
<dbReference type="Gene3D" id="3.60.10.10">
    <property type="entry name" value="Endonuclease/exonuclease/phosphatase"/>
    <property type="match status" value="1"/>
</dbReference>
<evidence type="ECO:0008006" key="3">
    <source>
        <dbReference type="Google" id="ProtNLM"/>
    </source>
</evidence>
<organism evidence="1 2">
    <name type="scientific">Cuscuta campestris</name>
    <dbReference type="NCBI Taxonomy" id="132261"/>
    <lineage>
        <taxon>Eukaryota</taxon>
        <taxon>Viridiplantae</taxon>
        <taxon>Streptophyta</taxon>
        <taxon>Embryophyta</taxon>
        <taxon>Tracheophyta</taxon>
        <taxon>Spermatophyta</taxon>
        <taxon>Magnoliopsida</taxon>
        <taxon>eudicotyledons</taxon>
        <taxon>Gunneridae</taxon>
        <taxon>Pentapetalae</taxon>
        <taxon>asterids</taxon>
        <taxon>lamiids</taxon>
        <taxon>Solanales</taxon>
        <taxon>Convolvulaceae</taxon>
        <taxon>Cuscuteae</taxon>
        <taxon>Cuscuta</taxon>
        <taxon>Cuscuta subgen. Grammica</taxon>
        <taxon>Cuscuta sect. Cleistogrammica</taxon>
    </lineage>
</organism>
<dbReference type="AlphaFoldDB" id="A0A484N814"/>
<name>A0A484N814_9ASTE</name>
<accession>A0A484N814</accession>
<proteinExistence type="predicted"/>
<keyword evidence="2" id="KW-1185">Reference proteome</keyword>
<evidence type="ECO:0000313" key="2">
    <source>
        <dbReference type="Proteomes" id="UP000595140"/>
    </source>
</evidence>
<protein>
    <recommendedName>
        <fullName evidence="3">Reverse transcriptase zinc-binding domain-containing protein</fullName>
    </recommendedName>
</protein>
<reference evidence="1 2" key="1">
    <citation type="submission" date="2018-04" db="EMBL/GenBank/DDBJ databases">
        <authorList>
            <person name="Vogel A."/>
        </authorList>
    </citation>
    <scope>NUCLEOTIDE SEQUENCE [LARGE SCALE GENOMIC DNA]</scope>
</reference>
<dbReference type="EMBL" id="OOIL02006272">
    <property type="protein sequence ID" value="VFQ97009.1"/>
    <property type="molecule type" value="Genomic_DNA"/>
</dbReference>
<dbReference type="PANTHER" id="PTHR33116:SF86">
    <property type="entry name" value="REVERSE TRANSCRIPTASE DOMAIN-CONTAINING PROTEIN"/>
    <property type="match status" value="1"/>
</dbReference>
<dbReference type="InterPro" id="IPR036691">
    <property type="entry name" value="Endo/exonu/phosph_ase_sf"/>
</dbReference>